<dbReference type="EMBL" id="FNOV01000006">
    <property type="protein sequence ID" value="SDY18832.1"/>
    <property type="molecule type" value="Genomic_DNA"/>
</dbReference>
<evidence type="ECO:0000313" key="5">
    <source>
        <dbReference type="Proteomes" id="UP000199249"/>
    </source>
</evidence>
<dbReference type="Proteomes" id="UP000199249">
    <property type="component" value="Unassembled WGS sequence"/>
</dbReference>
<organism evidence="4 5">
    <name type="scientific">Hymenobacter psychrophilus</name>
    <dbReference type="NCBI Taxonomy" id="651662"/>
    <lineage>
        <taxon>Bacteria</taxon>
        <taxon>Pseudomonadati</taxon>
        <taxon>Bacteroidota</taxon>
        <taxon>Cytophagia</taxon>
        <taxon>Cytophagales</taxon>
        <taxon>Hymenobacteraceae</taxon>
        <taxon>Hymenobacter</taxon>
    </lineage>
</organism>
<proteinExistence type="predicted"/>
<name>A0A1H3HTS5_9BACT</name>
<feature type="transmembrane region" description="Helical" evidence="2">
    <location>
        <begin position="153"/>
        <end position="178"/>
    </location>
</feature>
<keyword evidence="2" id="KW-1133">Transmembrane helix</keyword>
<reference evidence="5" key="1">
    <citation type="submission" date="2016-10" db="EMBL/GenBank/DDBJ databases">
        <authorList>
            <person name="Varghese N."/>
            <person name="Submissions S."/>
        </authorList>
    </citation>
    <scope>NUCLEOTIDE SEQUENCE [LARGE SCALE GENOMIC DNA]</scope>
    <source>
        <strain evidence="5">CGMCC 1.8975</strain>
    </source>
</reference>
<evidence type="ECO:0000256" key="2">
    <source>
        <dbReference type="SAM" id="Phobius"/>
    </source>
</evidence>
<evidence type="ECO:0000256" key="1">
    <source>
        <dbReference type="SAM" id="MobiDB-lite"/>
    </source>
</evidence>
<keyword evidence="2" id="KW-0472">Membrane</keyword>
<keyword evidence="2" id="KW-0812">Transmembrane</keyword>
<feature type="region of interest" description="Disordered" evidence="1">
    <location>
        <begin position="21"/>
        <end position="40"/>
    </location>
</feature>
<accession>A0A1H3HTS5</accession>
<feature type="chain" id="PRO_5011473304" evidence="3">
    <location>
        <begin position="23"/>
        <end position="242"/>
    </location>
</feature>
<feature type="transmembrane region" description="Helical" evidence="2">
    <location>
        <begin position="214"/>
        <end position="238"/>
    </location>
</feature>
<gene>
    <name evidence="4" type="ORF">SAMN04488069_106147</name>
</gene>
<evidence type="ECO:0000256" key="3">
    <source>
        <dbReference type="SAM" id="SignalP"/>
    </source>
</evidence>
<feature type="signal peptide" evidence="3">
    <location>
        <begin position="1"/>
        <end position="22"/>
    </location>
</feature>
<keyword evidence="3" id="KW-0732">Signal</keyword>
<evidence type="ECO:0000313" key="4">
    <source>
        <dbReference type="EMBL" id="SDY18832.1"/>
    </source>
</evidence>
<keyword evidence="5" id="KW-1185">Reference proteome</keyword>
<dbReference type="OrthoDB" id="1427164at2"/>
<protein>
    <submittedName>
        <fullName evidence="4">Uncharacterized protein</fullName>
    </submittedName>
</protein>
<dbReference type="STRING" id="651662.SAMN04488069_106147"/>
<dbReference type="AlphaFoldDB" id="A0A1H3HTS5"/>
<sequence length="242" mass="25165">MRFSPFSLLITAAMLSTNLSQAQQTPIGPDSVTRPATRPAAGAAVGAGPDVILLIDGNELVGRVLRITPQSVRYLPLSPLTDSLAKRSFTPTDTLQLAATDVFLIRYANGTKEVVQQPTPVAAAPSLDGLSAAQRYERGRQDSRQYYKPAPGVFWGTLAGSLGAGIGLVGVGTGIALATPPRANLNAPAPALLNDPAYYKGYIRQANKRKLGKVAVGFVLGVPVAAGVGMLLFSSGLLGTIK</sequence>